<protein>
    <submittedName>
        <fullName evidence="1">Uncharacterized protein</fullName>
    </submittedName>
</protein>
<dbReference type="AlphaFoldDB" id="A0A448WZZ3"/>
<gene>
    <name evidence="1" type="ORF">PXEA_LOCUS17833</name>
</gene>
<name>A0A448WZZ3_9PLAT</name>
<sequence length="159" mass="17661">MKVCSFAGRGTGVLGWRVSRDRLRFAVRFRVGSNDQARVWSNETSRIQRIFARQSAFTVARPGVNLVLRDFLGELTLSQPSVVASKRVGTACGPVAIYTKRCCQLGRCVSIFLSDLSTLLRHLFRTTDNHSSTSRETDPRVFFPVARSIGMKSSVCALC</sequence>
<evidence type="ECO:0000313" key="1">
    <source>
        <dbReference type="EMBL" id="VEL24393.1"/>
    </source>
</evidence>
<keyword evidence="2" id="KW-1185">Reference proteome</keyword>
<proteinExistence type="predicted"/>
<organism evidence="1 2">
    <name type="scientific">Protopolystoma xenopodis</name>
    <dbReference type="NCBI Taxonomy" id="117903"/>
    <lineage>
        <taxon>Eukaryota</taxon>
        <taxon>Metazoa</taxon>
        <taxon>Spiralia</taxon>
        <taxon>Lophotrochozoa</taxon>
        <taxon>Platyhelminthes</taxon>
        <taxon>Monogenea</taxon>
        <taxon>Polyopisthocotylea</taxon>
        <taxon>Polystomatidea</taxon>
        <taxon>Polystomatidae</taxon>
        <taxon>Protopolystoma</taxon>
    </lineage>
</organism>
<dbReference type="EMBL" id="CAAALY010067526">
    <property type="protein sequence ID" value="VEL24393.1"/>
    <property type="molecule type" value="Genomic_DNA"/>
</dbReference>
<dbReference type="Proteomes" id="UP000784294">
    <property type="component" value="Unassembled WGS sequence"/>
</dbReference>
<evidence type="ECO:0000313" key="2">
    <source>
        <dbReference type="Proteomes" id="UP000784294"/>
    </source>
</evidence>
<accession>A0A448WZZ3</accession>
<comment type="caution">
    <text evidence="1">The sequence shown here is derived from an EMBL/GenBank/DDBJ whole genome shotgun (WGS) entry which is preliminary data.</text>
</comment>
<reference evidence="1" key="1">
    <citation type="submission" date="2018-11" db="EMBL/GenBank/DDBJ databases">
        <authorList>
            <consortium name="Pathogen Informatics"/>
        </authorList>
    </citation>
    <scope>NUCLEOTIDE SEQUENCE</scope>
</reference>